<proteinExistence type="predicted"/>
<keyword evidence="2" id="KW-1185">Reference proteome</keyword>
<gene>
    <name evidence="1" type="ORF">GJJ64_03425</name>
</gene>
<protein>
    <submittedName>
        <fullName evidence="1">Uncharacterized protein</fullName>
    </submittedName>
</protein>
<reference evidence="1 2" key="1">
    <citation type="submission" date="2019-11" db="EMBL/GenBank/DDBJ databases">
        <authorList>
            <person name="Cheng Q."/>
            <person name="Yang Z."/>
        </authorList>
    </citation>
    <scope>NUCLEOTIDE SEQUENCE [LARGE SCALE GENOMIC DNA]</scope>
    <source>
        <strain evidence="1 2">HX-22-1</strain>
    </source>
</reference>
<dbReference type="RefSeq" id="WP_154286348.1">
    <property type="nucleotide sequence ID" value="NZ_WKJI01000001.1"/>
</dbReference>
<evidence type="ECO:0000313" key="1">
    <source>
        <dbReference type="EMBL" id="MRX46231.1"/>
    </source>
</evidence>
<dbReference type="Proteomes" id="UP000462931">
    <property type="component" value="Unassembled WGS sequence"/>
</dbReference>
<sequence>MKANHNIDGFKKPLPRVVVNISSSKNESKSQLGACNTKERAVVVNISSSKNESKSQLNIAELQEKMCCCKYQ</sequence>
<dbReference type="EMBL" id="WKJI01000001">
    <property type="protein sequence ID" value="MRX46231.1"/>
    <property type="molecule type" value="Genomic_DNA"/>
</dbReference>
<accession>A0A7K0FKT4</accession>
<evidence type="ECO:0000313" key="2">
    <source>
        <dbReference type="Proteomes" id="UP000462931"/>
    </source>
</evidence>
<name>A0A7K0FKT4_9SPHI</name>
<organism evidence="1 2">
    <name type="scientific">Pedobacter puniceum</name>
    <dbReference type="NCBI Taxonomy" id="2666136"/>
    <lineage>
        <taxon>Bacteria</taxon>
        <taxon>Pseudomonadati</taxon>
        <taxon>Bacteroidota</taxon>
        <taxon>Sphingobacteriia</taxon>
        <taxon>Sphingobacteriales</taxon>
        <taxon>Sphingobacteriaceae</taxon>
        <taxon>Pedobacter</taxon>
    </lineage>
</organism>
<dbReference type="AlphaFoldDB" id="A0A7K0FKT4"/>
<comment type="caution">
    <text evidence="1">The sequence shown here is derived from an EMBL/GenBank/DDBJ whole genome shotgun (WGS) entry which is preliminary data.</text>
</comment>